<dbReference type="Proteomes" id="UP000032361">
    <property type="component" value="Unassembled WGS sequence"/>
</dbReference>
<dbReference type="InterPro" id="IPR029441">
    <property type="entry name" value="Cass2"/>
</dbReference>
<dbReference type="SUPFAM" id="SSF55136">
    <property type="entry name" value="Probable bacterial effector-binding domain"/>
    <property type="match status" value="1"/>
</dbReference>
<sequence length="162" mass="18604">MVNPQIVTIPETLLVGIHTNMSLTENKTFNLFSAFMPKRKTIKNLINTDVFEICIYKDGYFKNFNPNNTFTKWATLAVKNFENIPENMESFNIESGLYAKFIYKGLPQEIGGFMGYILGTWLPNSAYILDHRPHFNVLGDSYKSNDSESEEAIFIPIKRKTS</sequence>
<accession>A0A0D7W1Y4</accession>
<dbReference type="OrthoDB" id="8560232at2"/>
<dbReference type="RefSeq" id="WP_044626425.1">
    <property type="nucleotide sequence ID" value="NZ_JTDV01000005.1"/>
</dbReference>
<dbReference type="EMBL" id="JTDV01000005">
    <property type="protein sequence ID" value="KJD33145.1"/>
    <property type="molecule type" value="Genomic_DNA"/>
</dbReference>
<organism evidence="2 3">
    <name type="scientific">Neotamlana nanhaiensis</name>
    <dbReference type="NCBI Taxonomy" id="1382798"/>
    <lineage>
        <taxon>Bacteria</taxon>
        <taxon>Pseudomonadati</taxon>
        <taxon>Bacteroidota</taxon>
        <taxon>Flavobacteriia</taxon>
        <taxon>Flavobacteriales</taxon>
        <taxon>Flavobacteriaceae</taxon>
        <taxon>Neotamlana</taxon>
    </lineage>
</organism>
<dbReference type="PATRIC" id="fig|1382798.3.peg.3218"/>
<dbReference type="InterPro" id="IPR010499">
    <property type="entry name" value="AraC_E-bd"/>
</dbReference>
<feature type="domain" description="AraC effector-binding" evidence="1">
    <location>
        <begin position="2"/>
        <end position="158"/>
    </location>
</feature>
<protein>
    <recommendedName>
        <fullName evidence="1">AraC effector-binding domain-containing protein</fullName>
    </recommendedName>
</protein>
<dbReference type="Gene3D" id="3.20.80.10">
    <property type="entry name" value="Regulatory factor, effector binding domain"/>
    <property type="match status" value="1"/>
</dbReference>
<evidence type="ECO:0000313" key="2">
    <source>
        <dbReference type="EMBL" id="KJD33145.1"/>
    </source>
</evidence>
<evidence type="ECO:0000259" key="1">
    <source>
        <dbReference type="SMART" id="SM00871"/>
    </source>
</evidence>
<dbReference type="Pfam" id="PF14526">
    <property type="entry name" value="Cass2"/>
    <property type="match status" value="1"/>
</dbReference>
<reference evidence="2 3" key="1">
    <citation type="journal article" date="2015" name="Antonie Van Leeuwenhoek">
        <title>Tamlana nanhaiensis sp. nov., isolated from surface seawater collected from the South China Sea.</title>
        <authorList>
            <person name="Liu X."/>
            <person name="Lai Q."/>
            <person name="Du Y."/>
            <person name="Li G."/>
            <person name="Sun F."/>
            <person name="Shao Z."/>
        </authorList>
    </citation>
    <scope>NUCLEOTIDE SEQUENCE [LARGE SCALE GENOMIC DNA]</scope>
    <source>
        <strain evidence="2 3">FHC16</strain>
    </source>
</reference>
<proteinExistence type="predicted"/>
<name>A0A0D7W1Y4_9FLAO</name>
<dbReference type="SMART" id="SM00871">
    <property type="entry name" value="AraC_E_bind"/>
    <property type="match status" value="1"/>
</dbReference>
<dbReference type="PANTHER" id="PTHR36444">
    <property type="entry name" value="TRANSCRIPTIONAL REGULATOR PROTEIN YOBU-RELATED"/>
    <property type="match status" value="1"/>
</dbReference>
<dbReference type="STRING" id="1382798.PK35_09345"/>
<evidence type="ECO:0000313" key="3">
    <source>
        <dbReference type="Proteomes" id="UP000032361"/>
    </source>
</evidence>
<dbReference type="InterPro" id="IPR053182">
    <property type="entry name" value="YobU-like_regulator"/>
</dbReference>
<keyword evidence="3" id="KW-1185">Reference proteome</keyword>
<dbReference type="InterPro" id="IPR011256">
    <property type="entry name" value="Reg_factor_effector_dom_sf"/>
</dbReference>
<comment type="caution">
    <text evidence="2">The sequence shown here is derived from an EMBL/GenBank/DDBJ whole genome shotgun (WGS) entry which is preliminary data.</text>
</comment>
<gene>
    <name evidence="2" type="ORF">PK35_09345</name>
</gene>
<dbReference type="AlphaFoldDB" id="A0A0D7W1Y4"/>
<dbReference type="PANTHER" id="PTHR36444:SF2">
    <property type="entry name" value="TRANSCRIPTIONAL REGULATOR PROTEIN YOBU-RELATED"/>
    <property type="match status" value="1"/>
</dbReference>